<evidence type="ECO:0000256" key="1">
    <source>
        <dbReference type="ARBA" id="ARBA00001917"/>
    </source>
</evidence>
<dbReference type="PANTHER" id="PTHR42809">
    <property type="entry name" value="FLAVODOXIN 2"/>
    <property type="match status" value="1"/>
</dbReference>
<dbReference type="NCBIfam" id="NF005587">
    <property type="entry name" value="PRK07308.1"/>
    <property type="match status" value="1"/>
</dbReference>
<dbReference type="GO" id="GO:0010181">
    <property type="term" value="F:FMN binding"/>
    <property type="evidence" value="ECO:0007669"/>
    <property type="project" value="InterPro"/>
</dbReference>
<dbReference type="STRING" id="33960.TY91_04915"/>
<keyword evidence="7" id="KW-0249">Electron transport</keyword>
<name>A0A0R2B2K3_SECCO</name>
<dbReference type="Proteomes" id="UP000051845">
    <property type="component" value="Unassembled WGS sequence"/>
</dbReference>
<dbReference type="AlphaFoldDB" id="A0A0R2B2K3"/>
<comment type="caution">
    <text evidence="9">The sequence shown here is derived from an EMBL/GenBank/DDBJ whole genome shotgun (WGS) entry which is preliminary data.</text>
</comment>
<dbReference type="PROSITE" id="PS50902">
    <property type="entry name" value="FLAVODOXIN_LIKE"/>
    <property type="match status" value="1"/>
</dbReference>
<dbReference type="InterPro" id="IPR050619">
    <property type="entry name" value="Flavodoxin"/>
</dbReference>
<gene>
    <name evidence="9" type="ORF">FC82_GL001460</name>
</gene>
<evidence type="ECO:0000256" key="2">
    <source>
        <dbReference type="ARBA" id="ARBA00003297"/>
    </source>
</evidence>
<dbReference type="SUPFAM" id="SSF52218">
    <property type="entry name" value="Flavoproteins"/>
    <property type="match status" value="1"/>
</dbReference>
<protein>
    <submittedName>
        <fullName evidence="9">Flavodoxin</fullName>
    </submittedName>
</protein>
<sequence>MLILMNASVIYASLTGNNEEVAEIVVQQLKDKGLDPELTEISQADAEDLEDDDLIVIVPYTDGEGELPDEGMDFYEDIQDLDLTGKVFGVTGSGDTFYGDDYCKAVTYFDKQIAGTGATRGAEPLFINLQADDEDKKHLDAFTDALLKASNAA</sequence>
<comment type="similarity">
    <text evidence="3">Belongs to the flavodoxin family.</text>
</comment>
<dbReference type="PATRIC" id="fig|1423733.4.peg.1535"/>
<dbReference type="GO" id="GO:0016651">
    <property type="term" value="F:oxidoreductase activity, acting on NAD(P)H"/>
    <property type="evidence" value="ECO:0007669"/>
    <property type="project" value="UniProtKB-ARBA"/>
</dbReference>
<evidence type="ECO:0000313" key="10">
    <source>
        <dbReference type="Proteomes" id="UP000051845"/>
    </source>
</evidence>
<evidence type="ECO:0000256" key="3">
    <source>
        <dbReference type="ARBA" id="ARBA00005267"/>
    </source>
</evidence>
<keyword evidence="5" id="KW-0285">Flavoprotein</keyword>
<proteinExistence type="inferred from homology"/>
<dbReference type="PANTHER" id="PTHR42809:SF1">
    <property type="entry name" value="FLAVODOXIN 1"/>
    <property type="match status" value="1"/>
</dbReference>
<evidence type="ECO:0000259" key="8">
    <source>
        <dbReference type="PROSITE" id="PS50902"/>
    </source>
</evidence>
<dbReference type="InterPro" id="IPR008254">
    <property type="entry name" value="Flavodoxin/NO_synth"/>
</dbReference>
<reference evidence="9 10" key="1">
    <citation type="journal article" date="2015" name="Genome Announc.">
        <title>Expanding the biotechnology potential of lactobacilli through comparative genomics of 213 strains and associated genera.</title>
        <authorList>
            <person name="Sun Z."/>
            <person name="Harris H.M."/>
            <person name="McCann A."/>
            <person name="Guo C."/>
            <person name="Argimon S."/>
            <person name="Zhang W."/>
            <person name="Yang X."/>
            <person name="Jeffery I.B."/>
            <person name="Cooney J.C."/>
            <person name="Kagawa T.F."/>
            <person name="Liu W."/>
            <person name="Song Y."/>
            <person name="Salvetti E."/>
            <person name="Wrobel A."/>
            <person name="Rasinkangas P."/>
            <person name="Parkhill J."/>
            <person name="Rea M.C."/>
            <person name="O'Sullivan O."/>
            <person name="Ritari J."/>
            <person name="Douillard F.P."/>
            <person name="Paul Ross R."/>
            <person name="Yang R."/>
            <person name="Briner A.E."/>
            <person name="Felis G.E."/>
            <person name="de Vos W.M."/>
            <person name="Barrangou R."/>
            <person name="Klaenhammer T.R."/>
            <person name="Caufield P.W."/>
            <person name="Cui Y."/>
            <person name="Zhang H."/>
            <person name="O'Toole P.W."/>
        </authorList>
    </citation>
    <scope>NUCLEOTIDE SEQUENCE [LARGE SCALE GENOMIC DNA]</scope>
    <source>
        <strain evidence="9 10">DSM 20515</strain>
    </source>
</reference>
<dbReference type="Gene3D" id="3.40.50.360">
    <property type="match status" value="1"/>
</dbReference>
<feature type="domain" description="Flavodoxin-like" evidence="8">
    <location>
        <begin position="7"/>
        <end position="147"/>
    </location>
</feature>
<evidence type="ECO:0000256" key="6">
    <source>
        <dbReference type="ARBA" id="ARBA00022643"/>
    </source>
</evidence>
<accession>A0A0R2B2K3</accession>
<dbReference type="InterPro" id="IPR029039">
    <property type="entry name" value="Flavoprotein-like_sf"/>
</dbReference>
<organism evidence="9 10">
    <name type="scientific">Secundilactobacillus collinoides DSM 20515 = JCM 1123</name>
    <dbReference type="NCBI Taxonomy" id="1423733"/>
    <lineage>
        <taxon>Bacteria</taxon>
        <taxon>Bacillati</taxon>
        <taxon>Bacillota</taxon>
        <taxon>Bacilli</taxon>
        <taxon>Lactobacillales</taxon>
        <taxon>Lactobacillaceae</taxon>
        <taxon>Secundilactobacillus</taxon>
    </lineage>
</organism>
<comment type="cofactor">
    <cofactor evidence="1">
        <name>FMN</name>
        <dbReference type="ChEBI" id="CHEBI:58210"/>
    </cofactor>
</comment>
<evidence type="ECO:0000256" key="7">
    <source>
        <dbReference type="ARBA" id="ARBA00022982"/>
    </source>
</evidence>
<dbReference type="EMBL" id="AYYR01000129">
    <property type="protein sequence ID" value="KRM73269.1"/>
    <property type="molecule type" value="Genomic_DNA"/>
</dbReference>
<evidence type="ECO:0000313" key="9">
    <source>
        <dbReference type="EMBL" id="KRM73269.1"/>
    </source>
</evidence>
<keyword evidence="4" id="KW-0813">Transport</keyword>
<comment type="function">
    <text evidence="2">Low-potential electron donor to a number of redox enzymes.</text>
</comment>
<dbReference type="Pfam" id="PF00258">
    <property type="entry name" value="Flavodoxin_1"/>
    <property type="match status" value="1"/>
</dbReference>
<evidence type="ECO:0000256" key="4">
    <source>
        <dbReference type="ARBA" id="ARBA00022448"/>
    </source>
</evidence>
<keyword evidence="6" id="KW-0288">FMN</keyword>
<evidence type="ECO:0000256" key="5">
    <source>
        <dbReference type="ARBA" id="ARBA00022630"/>
    </source>
</evidence>